<name>Q2CGY1_OCEGH</name>
<proteinExistence type="predicted"/>
<dbReference type="PROSITE" id="PS51257">
    <property type="entry name" value="PROKAR_LIPOPROTEIN"/>
    <property type="match status" value="1"/>
</dbReference>
<dbReference type="eggNOG" id="ENOG50337CZ">
    <property type="taxonomic scope" value="Bacteria"/>
</dbReference>
<dbReference type="Pfam" id="PF21112">
    <property type="entry name" value="CsgH"/>
    <property type="match status" value="1"/>
</dbReference>
<dbReference type="RefSeq" id="WP_007256104.1">
    <property type="nucleotide sequence ID" value="NZ_CH724108.1"/>
</dbReference>
<organism evidence="3 4">
    <name type="scientific">Oceanicola granulosus (strain ATCC BAA-861 / DSM 15982 / KCTC 12143 / HTCC2516)</name>
    <dbReference type="NCBI Taxonomy" id="314256"/>
    <lineage>
        <taxon>Bacteria</taxon>
        <taxon>Pseudomonadati</taxon>
        <taxon>Pseudomonadota</taxon>
        <taxon>Alphaproteobacteria</taxon>
        <taxon>Rhodobacterales</taxon>
        <taxon>Roseobacteraceae</taxon>
        <taxon>Oceanicola</taxon>
    </lineage>
</organism>
<dbReference type="InterPro" id="IPR048632">
    <property type="entry name" value="CsgH-like"/>
</dbReference>
<reference evidence="3 4" key="1">
    <citation type="journal article" date="2010" name="J. Bacteriol.">
        <title>Genome sequences of Oceanicola granulosus HTCC2516(T) and Oceanicola batsensis HTCC2597(TDelta).</title>
        <authorList>
            <person name="Thrash J.C."/>
            <person name="Cho J.C."/>
            <person name="Vergin K.L."/>
            <person name="Giovannoni S.J."/>
        </authorList>
    </citation>
    <scope>NUCLEOTIDE SEQUENCE [LARGE SCALE GENOMIC DNA]</scope>
    <source>
        <strain evidence="4">ATCC BAA-861 / DSM 15982 / KCTC 12143 / HTCC2516</strain>
    </source>
</reference>
<sequence length="136" mass="13332">MPTSLRALAASAATVVAAACAVPAVTSANGETIAGPVTKDIAPAPLRCALQVRQTGGMIAIEGLVQSETPLSGSYMLDLVKTGGNSAQIQQGGGFTVAVGETARVGSAELSGSASDVSGTLTLTVDGRTMICPITG</sequence>
<dbReference type="HOGENOM" id="CLU_1873302_0_0_5"/>
<dbReference type="InterPro" id="IPR047726">
    <property type="entry name" value="CsgH_dom"/>
</dbReference>
<dbReference type="AlphaFoldDB" id="Q2CGY1"/>
<keyword evidence="4" id="KW-1185">Reference proteome</keyword>
<dbReference type="Gene3D" id="2.60.40.2420">
    <property type="match status" value="1"/>
</dbReference>
<gene>
    <name evidence="3" type="ORF">OG2516_13434</name>
</gene>
<dbReference type="NCBIfam" id="NF041112">
    <property type="entry name" value="chap_CsgH_alph"/>
    <property type="match status" value="1"/>
</dbReference>
<evidence type="ECO:0000313" key="4">
    <source>
        <dbReference type="Proteomes" id="UP000003635"/>
    </source>
</evidence>
<comment type="caution">
    <text evidence="3">The sequence shown here is derived from an EMBL/GenBank/DDBJ whole genome shotgun (WGS) entry which is preliminary data.</text>
</comment>
<dbReference type="InterPro" id="IPR053722">
    <property type="entry name" value="Curli_assembly_CsgC/AgfC"/>
</dbReference>
<dbReference type="EMBL" id="AAOT01000007">
    <property type="protein sequence ID" value="EAR52030.1"/>
    <property type="molecule type" value="Genomic_DNA"/>
</dbReference>
<feature type="signal peptide" evidence="1">
    <location>
        <begin position="1"/>
        <end position="28"/>
    </location>
</feature>
<evidence type="ECO:0000256" key="1">
    <source>
        <dbReference type="SAM" id="SignalP"/>
    </source>
</evidence>
<accession>Q2CGY1</accession>
<protein>
    <recommendedName>
        <fullName evidence="2">CsgH-like domain-containing protein</fullName>
    </recommendedName>
</protein>
<dbReference type="STRING" id="314256.OG2516_13434"/>
<evidence type="ECO:0000313" key="3">
    <source>
        <dbReference type="EMBL" id="EAR52030.1"/>
    </source>
</evidence>
<dbReference type="Proteomes" id="UP000003635">
    <property type="component" value="Unassembled WGS sequence"/>
</dbReference>
<dbReference type="OrthoDB" id="7864894at2"/>
<feature type="chain" id="PRO_5004207523" description="CsgH-like domain-containing protein" evidence="1">
    <location>
        <begin position="29"/>
        <end position="136"/>
    </location>
</feature>
<keyword evidence="1" id="KW-0732">Signal</keyword>
<evidence type="ECO:0000259" key="2">
    <source>
        <dbReference type="Pfam" id="PF21112"/>
    </source>
</evidence>
<feature type="domain" description="CsgH-like" evidence="2">
    <location>
        <begin position="46"/>
        <end position="132"/>
    </location>
</feature>